<proteinExistence type="predicted"/>
<comment type="caution">
    <text evidence="1">The sequence shown here is derived from an EMBL/GenBank/DDBJ whole genome shotgun (WGS) entry which is preliminary data.</text>
</comment>
<dbReference type="AlphaFoldDB" id="X0U8Y6"/>
<organism evidence="1">
    <name type="scientific">marine sediment metagenome</name>
    <dbReference type="NCBI Taxonomy" id="412755"/>
    <lineage>
        <taxon>unclassified sequences</taxon>
        <taxon>metagenomes</taxon>
        <taxon>ecological metagenomes</taxon>
    </lineage>
</organism>
<sequence>MIYSELKQKLRDYTHRGDLDPYLFGFVDAAKERINTRFGLELGALQIDSDTNTVLGNQPNLYFYASMREASIYIKDFQEGQVFDALFDKEARNMNIHYNGDDWVNNNTELTWIRSEEESAAILEAAE</sequence>
<gene>
    <name evidence="1" type="ORF">S01H1_43792</name>
</gene>
<accession>X0U8Y6</accession>
<dbReference type="EMBL" id="BARS01027908">
    <property type="protein sequence ID" value="GAG02284.1"/>
    <property type="molecule type" value="Genomic_DNA"/>
</dbReference>
<evidence type="ECO:0000313" key="1">
    <source>
        <dbReference type="EMBL" id="GAG02284.1"/>
    </source>
</evidence>
<reference evidence="1" key="1">
    <citation type="journal article" date="2014" name="Front. Microbiol.">
        <title>High frequency of phylogenetically diverse reductive dehalogenase-homologous genes in deep subseafloor sedimentary metagenomes.</title>
        <authorList>
            <person name="Kawai M."/>
            <person name="Futagami T."/>
            <person name="Toyoda A."/>
            <person name="Takaki Y."/>
            <person name="Nishi S."/>
            <person name="Hori S."/>
            <person name="Arai W."/>
            <person name="Tsubouchi T."/>
            <person name="Morono Y."/>
            <person name="Uchiyama I."/>
            <person name="Ito T."/>
            <person name="Fujiyama A."/>
            <person name="Inagaki F."/>
            <person name="Takami H."/>
        </authorList>
    </citation>
    <scope>NUCLEOTIDE SEQUENCE</scope>
    <source>
        <strain evidence="1">Expedition CK06-06</strain>
    </source>
</reference>
<name>X0U8Y6_9ZZZZ</name>
<protein>
    <submittedName>
        <fullName evidence="1">Uncharacterized protein</fullName>
    </submittedName>
</protein>